<accession>A0A8S4PMV5</accession>
<keyword evidence="4" id="KW-1185">Reference proteome</keyword>
<reference evidence="3" key="1">
    <citation type="submission" date="2022-03" db="EMBL/GenBank/DDBJ databases">
        <authorList>
            <person name="Martin C."/>
        </authorList>
    </citation>
    <scope>NUCLEOTIDE SEQUENCE</scope>
</reference>
<dbReference type="InterPro" id="IPR001534">
    <property type="entry name" value="Transthyretin-like"/>
</dbReference>
<name>A0A8S4PMV5_OWEFU</name>
<comment type="caution">
    <text evidence="3">The sequence shown here is derived from an EMBL/GenBank/DDBJ whole genome shotgun (WGS) entry which is preliminary data.</text>
</comment>
<dbReference type="Gene3D" id="2.60.40.3330">
    <property type="match status" value="1"/>
</dbReference>
<evidence type="ECO:0000256" key="2">
    <source>
        <dbReference type="SAM" id="SignalP"/>
    </source>
</evidence>
<comment type="similarity">
    <text evidence="1">Belongs to the nematode transthyretin-like family.</text>
</comment>
<organism evidence="3 4">
    <name type="scientific">Owenia fusiformis</name>
    <name type="common">Polychaete worm</name>
    <dbReference type="NCBI Taxonomy" id="6347"/>
    <lineage>
        <taxon>Eukaryota</taxon>
        <taxon>Metazoa</taxon>
        <taxon>Spiralia</taxon>
        <taxon>Lophotrochozoa</taxon>
        <taxon>Annelida</taxon>
        <taxon>Polychaeta</taxon>
        <taxon>Sedentaria</taxon>
        <taxon>Canalipalpata</taxon>
        <taxon>Sabellida</taxon>
        <taxon>Oweniida</taxon>
        <taxon>Oweniidae</taxon>
        <taxon>Owenia</taxon>
    </lineage>
</organism>
<dbReference type="EMBL" id="CAIIXF020000009">
    <property type="protein sequence ID" value="CAH1794483.1"/>
    <property type="molecule type" value="Genomic_DNA"/>
</dbReference>
<feature type="signal peptide" evidence="2">
    <location>
        <begin position="1"/>
        <end position="28"/>
    </location>
</feature>
<evidence type="ECO:0000256" key="1">
    <source>
        <dbReference type="ARBA" id="ARBA00010112"/>
    </source>
</evidence>
<feature type="chain" id="PRO_5035944629" evidence="2">
    <location>
        <begin position="29"/>
        <end position="321"/>
    </location>
</feature>
<evidence type="ECO:0000313" key="3">
    <source>
        <dbReference type="EMBL" id="CAH1794483.1"/>
    </source>
</evidence>
<keyword evidence="2" id="KW-0732">Signal</keyword>
<dbReference type="Proteomes" id="UP000749559">
    <property type="component" value="Unassembled WGS sequence"/>
</dbReference>
<evidence type="ECO:0000313" key="4">
    <source>
        <dbReference type="Proteomes" id="UP000749559"/>
    </source>
</evidence>
<gene>
    <name evidence="3" type="ORF">OFUS_LOCUS19168</name>
</gene>
<protein>
    <submittedName>
        <fullName evidence="3">Uncharacterized protein</fullName>
    </submittedName>
</protein>
<dbReference type="OrthoDB" id="73919at2759"/>
<proteinExistence type="inferred from homology"/>
<sequence length="321" mass="36001">MVPLVQRFQMSSLLFLALFLAMTCHTNGFLKKDHAVTITGCFKCGGYPIANCRVKLMDEDLIFHDTLAESWTDNNGCFALSGKGRDGLWGRPDIFAELEYNYLNKMRIRNFWGFTRDARSSVKDNHSGFHNFGMININDEHCRAYVRFRAAIIDYISRSGNSALPYSYLKVQTKSVLTAGKPWATTDKIRLPSGYSLDAETAKHELAHTIRHTLDGSILHAAYDAVRFKYAQYHTCIKITNFGFAFNEGWAEYWEGQCSCTLGDGKDMRVEGNVAAALCVLANCTGDEKMVNTLETNEGEIHSYNSFKNALCAKYPGGSCC</sequence>
<dbReference type="Pfam" id="PF01060">
    <property type="entry name" value="TTR-52"/>
    <property type="match status" value="1"/>
</dbReference>
<dbReference type="InterPro" id="IPR038479">
    <property type="entry name" value="Transthyretin-like_sf"/>
</dbReference>
<dbReference type="AlphaFoldDB" id="A0A8S4PMV5"/>
<dbReference type="GO" id="GO:0009986">
    <property type="term" value="C:cell surface"/>
    <property type="evidence" value="ECO:0007669"/>
    <property type="project" value="InterPro"/>
</dbReference>